<organism evidence="3 4">
    <name type="scientific">Oryza sativa subsp. japonica</name>
    <name type="common">Rice</name>
    <dbReference type="NCBI Taxonomy" id="39947"/>
    <lineage>
        <taxon>Eukaryota</taxon>
        <taxon>Viridiplantae</taxon>
        <taxon>Streptophyta</taxon>
        <taxon>Embryophyta</taxon>
        <taxon>Tracheophyta</taxon>
        <taxon>Spermatophyta</taxon>
        <taxon>Magnoliopsida</taxon>
        <taxon>Liliopsida</taxon>
        <taxon>Poales</taxon>
        <taxon>Poaceae</taxon>
        <taxon>BOP clade</taxon>
        <taxon>Oryzoideae</taxon>
        <taxon>Oryzeae</taxon>
        <taxon>Oryzinae</taxon>
        <taxon>Oryza</taxon>
        <taxon>Oryza sativa</taxon>
    </lineage>
</organism>
<evidence type="ECO:0000313" key="3">
    <source>
        <dbReference type="EMBL" id="BAS92117.1"/>
    </source>
</evidence>
<dbReference type="PaxDb" id="39947-A0A0P0WHI8"/>
<evidence type="ECO:0000313" key="4">
    <source>
        <dbReference type="Proteomes" id="UP000059680"/>
    </source>
</evidence>
<reference evidence="4" key="1">
    <citation type="journal article" date="2005" name="Nature">
        <title>The map-based sequence of the rice genome.</title>
        <authorList>
            <consortium name="International rice genome sequencing project (IRGSP)"/>
            <person name="Matsumoto T."/>
            <person name="Wu J."/>
            <person name="Kanamori H."/>
            <person name="Katayose Y."/>
            <person name="Fujisawa M."/>
            <person name="Namiki N."/>
            <person name="Mizuno H."/>
            <person name="Yamamoto K."/>
            <person name="Antonio B.A."/>
            <person name="Baba T."/>
            <person name="Sakata K."/>
            <person name="Nagamura Y."/>
            <person name="Aoki H."/>
            <person name="Arikawa K."/>
            <person name="Arita K."/>
            <person name="Bito T."/>
            <person name="Chiden Y."/>
            <person name="Fujitsuka N."/>
            <person name="Fukunaka R."/>
            <person name="Hamada M."/>
            <person name="Harada C."/>
            <person name="Hayashi A."/>
            <person name="Hijishita S."/>
            <person name="Honda M."/>
            <person name="Hosokawa S."/>
            <person name="Ichikawa Y."/>
            <person name="Idonuma A."/>
            <person name="Iijima M."/>
            <person name="Ikeda M."/>
            <person name="Ikeno M."/>
            <person name="Ito K."/>
            <person name="Ito S."/>
            <person name="Ito T."/>
            <person name="Ito Y."/>
            <person name="Ito Y."/>
            <person name="Iwabuchi A."/>
            <person name="Kamiya K."/>
            <person name="Karasawa W."/>
            <person name="Kurita K."/>
            <person name="Katagiri S."/>
            <person name="Kikuta A."/>
            <person name="Kobayashi H."/>
            <person name="Kobayashi N."/>
            <person name="Machita K."/>
            <person name="Maehara T."/>
            <person name="Masukawa M."/>
            <person name="Mizubayashi T."/>
            <person name="Mukai Y."/>
            <person name="Nagasaki H."/>
            <person name="Nagata Y."/>
            <person name="Naito S."/>
            <person name="Nakashima M."/>
            <person name="Nakama Y."/>
            <person name="Nakamichi Y."/>
            <person name="Nakamura M."/>
            <person name="Meguro A."/>
            <person name="Negishi M."/>
            <person name="Ohta I."/>
            <person name="Ohta T."/>
            <person name="Okamoto M."/>
            <person name="Ono N."/>
            <person name="Saji S."/>
            <person name="Sakaguchi M."/>
            <person name="Sakai K."/>
            <person name="Shibata M."/>
            <person name="Shimokawa T."/>
            <person name="Song J."/>
            <person name="Takazaki Y."/>
            <person name="Terasawa K."/>
            <person name="Tsugane M."/>
            <person name="Tsuji K."/>
            <person name="Ueda S."/>
            <person name="Waki K."/>
            <person name="Yamagata H."/>
            <person name="Yamamoto M."/>
            <person name="Yamamoto S."/>
            <person name="Yamane H."/>
            <person name="Yoshiki S."/>
            <person name="Yoshihara R."/>
            <person name="Yukawa K."/>
            <person name="Zhong H."/>
            <person name="Yano M."/>
            <person name="Yuan Q."/>
            <person name="Ouyang S."/>
            <person name="Liu J."/>
            <person name="Jones K.M."/>
            <person name="Gansberger K."/>
            <person name="Moffat K."/>
            <person name="Hill J."/>
            <person name="Bera J."/>
            <person name="Fadrosh D."/>
            <person name="Jin S."/>
            <person name="Johri S."/>
            <person name="Kim M."/>
            <person name="Overton L."/>
            <person name="Reardon M."/>
            <person name="Tsitrin T."/>
            <person name="Vuong H."/>
            <person name="Weaver B."/>
            <person name="Ciecko A."/>
            <person name="Tallon L."/>
            <person name="Jackson J."/>
            <person name="Pai G."/>
            <person name="Aken S.V."/>
            <person name="Utterback T."/>
            <person name="Reidmuller S."/>
            <person name="Feldblyum T."/>
            <person name="Hsiao J."/>
            <person name="Zismann V."/>
            <person name="Iobst S."/>
            <person name="de Vazeille A.R."/>
            <person name="Buell C.R."/>
            <person name="Ying K."/>
            <person name="Li Y."/>
            <person name="Lu T."/>
            <person name="Huang Y."/>
            <person name="Zhao Q."/>
            <person name="Feng Q."/>
            <person name="Zhang L."/>
            <person name="Zhu J."/>
            <person name="Weng Q."/>
            <person name="Mu J."/>
            <person name="Lu Y."/>
            <person name="Fan D."/>
            <person name="Liu Y."/>
            <person name="Guan J."/>
            <person name="Zhang Y."/>
            <person name="Yu S."/>
            <person name="Liu X."/>
            <person name="Zhang Y."/>
            <person name="Hong G."/>
            <person name="Han B."/>
            <person name="Choisne N."/>
            <person name="Demange N."/>
            <person name="Orjeda G."/>
            <person name="Samain S."/>
            <person name="Cattolico L."/>
            <person name="Pelletier E."/>
            <person name="Couloux A."/>
            <person name="Segurens B."/>
            <person name="Wincker P."/>
            <person name="D'Hont A."/>
            <person name="Scarpelli C."/>
            <person name="Weissenbach J."/>
            <person name="Salanoubat M."/>
            <person name="Quetier F."/>
            <person name="Yu Y."/>
            <person name="Kim H.R."/>
            <person name="Rambo T."/>
            <person name="Currie J."/>
            <person name="Collura K."/>
            <person name="Luo M."/>
            <person name="Yang T."/>
            <person name="Ammiraju J.S.S."/>
            <person name="Engler F."/>
            <person name="Soderlund C."/>
            <person name="Wing R.A."/>
            <person name="Palmer L.E."/>
            <person name="de la Bastide M."/>
            <person name="Spiegel L."/>
            <person name="Nascimento L."/>
            <person name="Zutavern T."/>
            <person name="O'Shaughnessy A."/>
            <person name="Dike S."/>
            <person name="Dedhia N."/>
            <person name="Preston R."/>
            <person name="Balija V."/>
            <person name="McCombie W.R."/>
            <person name="Chow T."/>
            <person name="Chen H."/>
            <person name="Chung M."/>
            <person name="Chen C."/>
            <person name="Shaw J."/>
            <person name="Wu H."/>
            <person name="Hsiao K."/>
            <person name="Chao Y."/>
            <person name="Chu M."/>
            <person name="Cheng C."/>
            <person name="Hour A."/>
            <person name="Lee P."/>
            <person name="Lin S."/>
            <person name="Lin Y."/>
            <person name="Liou J."/>
            <person name="Liu S."/>
            <person name="Hsing Y."/>
            <person name="Raghuvanshi S."/>
            <person name="Mohanty A."/>
            <person name="Bharti A.K."/>
            <person name="Gaur A."/>
            <person name="Gupta V."/>
            <person name="Kumar D."/>
            <person name="Ravi V."/>
            <person name="Vij S."/>
            <person name="Kapur A."/>
            <person name="Khurana P."/>
            <person name="Khurana P."/>
            <person name="Khurana J.P."/>
            <person name="Tyagi A.K."/>
            <person name="Gaikwad K."/>
            <person name="Singh A."/>
            <person name="Dalal V."/>
            <person name="Srivastava S."/>
            <person name="Dixit A."/>
            <person name="Pal A.K."/>
            <person name="Ghazi I.A."/>
            <person name="Yadav M."/>
            <person name="Pandit A."/>
            <person name="Bhargava A."/>
            <person name="Sureshbabu K."/>
            <person name="Batra K."/>
            <person name="Sharma T.R."/>
            <person name="Mohapatra T."/>
            <person name="Singh N.K."/>
            <person name="Messing J."/>
            <person name="Nelson A.B."/>
            <person name="Fuks G."/>
            <person name="Kavchok S."/>
            <person name="Keizer G."/>
            <person name="Linton E."/>
            <person name="Llaca V."/>
            <person name="Song R."/>
            <person name="Tanyolac B."/>
            <person name="Young S."/>
            <person name="Ho-Il K."/>
            <person name="Hahn J.H."/>
            <person name="Sangsakoo G."/>
            <person name="Vanavichit A."/>
            <person name="de Mattos Luiz.A.T."/>
            <person name="Zimmer P.D."/>
            <person name="Malone G."/>
            <person name="Dellagostin O."/>
            <person name="de Oliveira A.C."/>
            <person name="Bevan M."/>
            <person name="Bancroft I."/>
            <person name="Minx P."/>
            <person name="Cordum H."/>
            <person name="Wilson R."/>
            <person name="Cheng Z."/>
            <person name="Jin W."/>
            <person name="Jiang J."/>
            <person name="Leong S.A."/>
            <person name="Iwama H."/>
            <person name="Gojobori T."/>
            <person name="Itoh T."/>
            <person name="Niimura Y."/>
            <person name="Fujii Y."/>
            <person name="Habara T."/>
            <person name="Sakai H."/>
            <person name="Sato Y."/>
            <person name="Wilson G."/>
            <person name="Kumar K."/>
            <person name="McCouch S."/>
            <person name="Juretic N."/>
            <person name="Hoen D."/>
            <person name="Wright S."/>
            <person name="Bruskiewich R."/>
            <person name="Bureau T."/>
            <person name="Miyao A."/>
            <person name="Hirochika H."/>
            <person name="Nishikawa T."/>
            <person name="Kadowaki K."/>
            <person name="Sugiura M."/>
            <person name="Burr B."/>
            <person name="Sasaki T."/>
        </authorList>
    </citation>
    <scope>NUCLEOTIDE SEQUENCE [LARGE SCALE GENOMIC DNA]</scope>
    <source>
        <strain evidence="4">cv. Nipponbare</strain>
    </source>
</reference>
<evidence type="ECO:0000256" key="1">
    <source>
        <dbReference type="SAM" id="MobiDB-lite"/>
    </source>
</evidence>
<sequence length="110" mass="12552">MDQSLYTARRQRVTQAQARPRRQMQQHADGQWRWRPGLCLRRFRLRWLRRAVWRLAELCVVALSGPLVARVAAAPDTPAPWRGGAVAVDPYAFAALFVPAVLLKRTGKGY</sequence>
<keyword evidence="2" id="KW-1133">Transmembrane helix</keyword>
<dbReference type="EMBL" id="AP014961">
    <property type="protein sequence ID" value="BAS92117.1"/>
    <property type="molecule type" value="Genomic_DNA"/>
</dbReference>
<keyword evidence="4" id="KW-1185">Reference proteome</keyword>
<keyword evidence="2" id="KW-0472">Membrane</keyword>
<accession>A0A0P0WHI8</accession>
<feature type="region of interest" description="Disordered" evidence="1">
    <location>
        <begin position="1"/>
        <end position="28"/>
    </location>
</feature>
<dbReference type="InParanoid" id="A0A0P0WHI8"/>
<keyword evidence="2" id="KW-0812">Transmembrane</keyword>
<protein>
    <submittedName>
        <fullName evidence="3">Os05g0131740 protein</fullName>
    </submittedName>
</protein>
<reference evidence="3 4" key="2">
    <citation type="journal article" date="2013" name="Plant Cell Physiol.">
        <title>Rice Annotation Project Database (RAP-DB): an integrative and interactive database for rice genomics.</title>
        <authorList>
            <person name="Sakai H."/>
            <person name="Lee S.S."/>
            <person name="Tanaka T."/>
            <person name="Numa H."/>
            <person name="Kim J."/>
            <person name="Kawahara Y."/>
            <person name="Wakimoto H."/>
            <person name="Yang C.C."/>
            <person name="Iwamoto M."/>
            <person name="Abe T."/>
            <person name="Yamada Y."/>
            <person name="Muto A."/>
            <person name="Inokuchi H."/>
            <person name="Ikemura T."/>
            <person name="Matsumoto T."/>
            <person name="Sasaki T."/>
            <person name="Itoh T."/>
        </authorList>
    </citation>
    <scope>NUCLEOTIDE SEQUENCE [LARGE SCALE GENOMIC DNA]</scope>
    <source>
        <strain evidence="4">cv. Nipponbare</strain>
    </source>
</reference>
<proteinExistence type="predicted"/>
<dbReference type="AlphaFoldDB" id="A0A0P0WHI8"/>
<name>A0A0P0WHI8_ORYSJ</name>
<gene>
    <name evidence="3" type="ordered locus">Os05g0131740</name>
    <name evidence="3" type="ORF">OSNPB_050131740</name>
</gene>
<evidence type="ECO:0000256" key="2">
    <source>
        <dbReference type="SAM" id="Phobius"/>
    </source>
</evidence>
<feature type="transmembrane region" description="Helical" evidence="2">
    <location>
        <begin position="85"/>
        <end position="103"/>
    </location>
</feature>
<reference evidence="3 4" key="3">
    <citation type="journal article" date="2013" name="Rice">
        <title>Improvement of the Oryza sativa Nipponbare reference genome using next generation sequence and optical map data.</title>
        <authorList>
            <person name="Kawahara Y."/>
            <person name="de la Bastide M."/>
            <person name="Hamilton J.P."/>
            <person name="Kanamori H."/>
            <person name="McCombie W.R."/>
            <person name="Ouyang S."/>
            <person name="Schwartz D.C."/>
            <person name="Tanaka T."/>
            <person name="Wu J."/>
            <person name="Zhou S."/>
            <person name="Childs K.L."/>
            <person name="Davidson R.M."/>
            <person name="Lin H."/>
            <person name="Quesada-Ocampo L."/>
            <person name="Vaillancourt B."/>
            <person name="Sakai H."/>
            <person name="Lee S.S."/>
            <person name="Kim J."/>
            <person name="Numa H."/>
            <person name="Itoh T."/>
            <person name="Buell C.R."/>
            <person name="Matsumoto T."/>
        </authorList>
    </citation>
    <scope>NUCLEOTIDE SEQUENCE [LARGE SCALE GENOMIC DNA]</scope>
    <source>
        <strain evidence="4">cv. Nipponbare</strain>
    </source>
</reference>
<feature type="transmembrane region" description="Helical" evidence="2">
    <location>
        <begin position="51"/>
        <end position="73"/>
    </location>
</feature>
<dbReference type="Proteomes" id="UP000059680">
    <property type="component" value="Chromosome 5"/>
</dbReference>